<reference evidence="1 2" key="1">
    <citation type="submission" date="2017-09" db="EMBL/GenBank/DDBJ databases">
        <title>Large-scale bioinformatics analysis of Bacillus genomes uncovers conserved roles of natural products in bacterial physiology.</title>
        <authorList>
            <consortium name="Agbiome Team Llc"/>
            <person name="Bleich R.M."/>
            <person name="Grubbs K.J."/>
            <person name="Santa Maria K.C."/>
            <person name="Allen S.E."/>
            <person name="Farag S."/>
            <person name="Shank E.A."/>
            <person name="Bowers A."/>
        </authorList>
    </citation>
    <scope>NUCLEOTIDE SEQUENCE [LARGE SCALE GENOMIC DNA]</scope>
    <source>
        <strain evidence="1 2">AFS085496</strain>
    </source>
</reference>
<comment type="caution">
    <text evidence="1">The sequence shown here is derived from an EMBL/GenBank/DDBJ whole genome shotgun (WGS) entry which is preliminary data.</text>
</comment>
<organism evidence="1 2">
    <name type="scientific">Bacillus thuringiensis</name>
    <dbReference type="NCBI Taxonomy" id="1428"/>
    <lineage>
        <taxon>Bacteria</taxon>
        <taxon>Bacillati</taxon>
        <taxon>Bacillota</taxon>
        <taxon>Bacilli</taxon>
        <taxon>Bacillales</taxon>
        <taxon>Bacillaceae</taxon>
        <taxon>Bacillus</taxon>
        <taxon>Bacillus cereus group</taxon>
    </lineage>
</organism>
<name>A0A9X6WI06_BACTU</name>
<dbReference type="AlphaFoldDB" id="A0A9X6WI06"/>
<accession>A0A9X6WI06</accession>
<dbReference type="EMBL" id="NUVX01000081">
    <property type="protein sequence ID" value="PFJ29066.1"/>
    <property type="molecule type" value="Genomic_DNA"/>
</dbReference>
<evidence type="ECO:0000313" key="1">
    <source>
        <dbReference type="EMBL" id="PFJ29066.1"/>
    </source>
</evidence>
<evidence type="ECO:0000313" key="2">
    <source>
        <dbReference type="Proteomes" id="UP000224003"/>
    </source>
</evidence>
<sequence>METCLIYYFLNLFCLEKNFRKNISYQKPDFFLLVLLEYKGNGKGGILVTETMDITLKLEFLNSRGNYHKEFLVHKDIFEQYVENYIEMFVSKNDEYYYISSISNTIIYKVRMCKDIVENAKNVNFSMDLEKSILALNRELYATGFSRLIWIALDAYIMKNYEEVIGEKIKKTHPIIDNTGTPMRYTLLKVVTTTMETKRGKQGTPVVGYILKDFVTDTTEFLERKEAYDKVKTYGATNVEAFSRNVSCEEDSPDSEGKVYYLKPNDGTRINEHFISLEEYKKQEMLSL</sequence>
<gene>
    <name evidence="1" type="ORF">COJ15_32905</name>
</gene>
<proteinExistence type="predicted"/>
<dbReference type="Proteomes" id="UP000224003">
    <property type="component" value="Unassembled WGS sequence"/>
</dbReference>
<protein>
    <submittedName>
        <fullName evidence="1">Uncharacterized protein</fullName>
    </submittedName>
</protein>